<organism evidence="2 3">
    <name type="scientific">Jimgerdemannia flammicorona</name>
    <dbReference type="NCBI Taxonomy" id="994334"/>
    <lineage>
        <taxon>Eukaryota</taxon>
        <taxon>Fungi</taxon>
        <taxon>Fungi incertae sedis</taxon>
        <taxon>Mucoromycota</taxon>
        <taxon>Mucoromycotina</taxon>
        <taxon>Endogonomycetes</taxon>
        <taxon>Endogonales</taxon>
        <taxon>Endogonaceae</taxon>
        <taxon>Jimgerdemannia</taxon>
    </lineage>
</organism>
<feature type="region of interest" description="Disordered" evidence="1">
    <location>
        <begin position="66"/>
        <end position="91"/>
    </location>
</feature>
<comment type="caution">
    <text evidence="2">The sequence shown here is derived from an EMBL/GenBank/DDBJ whole genome shotgun (WGS) entry which is preliminary data.</text>
</comment>
<sequence>MFPVRTTRRRLKASGNIAVKRKTEIDALIVLDAARTREASSLTDCFEIEHKQKKIHYDDSTCMWMQEPSKQNSSTGKTSVGSFSDSDSTTELENPFLESRNCFAGENHRLSEIDDLYKHAVAQGAHEDPIWWRIVDVTKDSNFHFRMALLRKSRTICRTC</sequence>
<dbReference type="AlphaFoldDB" id="A0A433BE13"/>
<reference evidence="2 3" key="1">
    <citation type="journal article" date="2018" name="New Phytol.">
        <title>Phylogenomics of Endogonaceae and evolution of mycorrhizas within Mucoromycota.</title>
        <authorList>
            <person name="Chang Y."/>
            <person name="Desiro A."/>
            <person name="Na H."/>
            <person name="Sandor L."/>
            <person name="Lipzen A."/>
            <person name="Clum A."/>
            <person name="Barry K."/>
            <person name="Grigoriev I.V."/>
            <person name="Martin F.M."/>
            <person name="Stajich J.E."/>
            <person name="Smith M.E."/>
            <person name="Bonito G."/>
            <person name="Spatafora J.W."/>
        </authorList>
    </citation>
    <scope>NUCLEOTIDE SEQUENCE [LARGE SCALE GENOMIC DNA]</scope>
    <source>
        <strain evidence="2 3">GMNB39</strain>
    </source>
</reference>
<dbReference type="EMBL" id="RBNI01013954">
    <property type="protein sequence ID" value="RUP24494.1"/>
    <property type="molecule type" value="Genomic_DNA"/>
</dbReference>
<evidence type="ECO:0000256" key="1">
    <source>
        <dbReference type="SAM" id="MobiDB-lite"/>
    </source>
</evidence>
<evidence type="ECO:0000313" key="3">
    <source>
        <dbReference type="Proteomes" id="UP000268093"/>
    </source>
</evidence>
<name>A0A433BE13_9FUNG</name>
<protein>
    <submittedName>
        <fullName evidence="2">Uncharacterized protein</fullName>
    </submittedName>
</protein>
<accession>A0A433BE13</accession>
<keyword evidence="3" id="KW-1185">Reference proteome</keyword>
<feature type="compositionally biased region" description="Polar residues" evidence="1">
    <location>
        <begin position="68"/>
        <end position="91"/>
    </location>
</feature>
<evidence type="ECO:0000313" key="2">
    <source>
        <dbReference type="EMBL" id="RUP24494.1"/>
    </source>
</evidence>
<dbReference type="Proteomes" id="UP000268093">
    <property type="component" value="Unassembled WGS sequence"/>
</dbReference>
<gene>
    <name evidence="2" type="ORF">BC936DRAFT_138913</name>
</gene>
<proteinExistence type="predicted"/>